<dbReference type="InterPro" id="IPR016024">
    <property type="entry name" value="ARM-type_fold"/>
</dbReference>
<name>A0A9X1HQY7_9BACT</name>
<keyword evidence="4" id="KW-1185">Reference proteome</keyword>
<dbReference type="SUPFAM" id="SSF48371">
    <property type="entry name" value="ARM repeat"/>
    <property type="match status" value="1"/>
</dbReference>
<organism evidence="1 4">
    <name type="scientific">Fulvivirga sedimenti</name>
    <dbReference type="NCBI Taxonomy" id="2879465"/>
    <lineage>
        <taxon>Bacteria</taxon>
        <taxon>Pseudomonadati</taxon>
        <taxon>Bacteroidota</taxon>
        <taxon>Cytophagia</taxon>
        <taxon>Cytophagales</taxon>
        <taxon>Fulvivirgaceae</taxon>
        <taxon>Fulvivirga</taxon>
    </lineage>
</organism>
<evidence type="ECO:0000313" key="4">
    <source>
        <dbReference type="Proteomes" id="UP001139409"/>
    </source>
</evidence>
<comment type="caution">
    <text evidence="1">The sequence shown here is derived from an EMBL/GenBank/DDBJ whole genome shotgun (WGS) entry which is preliminary data.</text>
</comment>
<accession>A0A9X1HQY7</accession>
<dbReference type="EMBL" id="JAIXNE010000003">
    <property type="protein sequence ID" value="MCA6076324.1"/>
    <property type="molecule type" value="Genomic_DNA"/>
</dbReference>
<dbReference type="Gene3D" id="1.25.10.10">
    <property type="entry name" value="Leucine-rich Repeat Variant"/>
    <property type="match status" value="1"/>
</dbReference>
<evidence type="ECO:0000313" key="3">
    <source>
        <dbReference type="EMBL" id="MCA6077452.1"/>
    </source>
</evidence>
<evidence type="ECO:0000313" key="1">
    <source>
        <dbReference type="EMBL" id="MCA6075147.1"/>
    </source>
</evidence>
<dbReference type="InterPro" id="IPR011989">
    <property type="entry name" value="ARM-like"/>
</dbReference>
<dbReference type="AlphaFoldDB" id="A0A9X1HQY7"/>
<dbReference type="RefSeq" id="WP_225698252.1">
    <property type="nucleotide sequence ID" value="NZ_JAIXNE010000002.1"/>
</dbReference>
<evidence type="ECO:0000313" key="2">
    <source>
        <dbReference type="EMBL" id="MCA6076324.1"/>
    </source>
</evidence>
<sequence length="257" mass="28868">MMRDELIKKFDEGTASEQELRLLEEMIHAGEVEIAELASLKKFGEMFSNVPEPSETMTSRFYSSLAKELKKERRPSVLVRINQALQFNPIARWAFGIVLIAVGFIAGEYVNTRNNVDEIKTLTAEINNVKEVMLLTMLEKESINDRLKAVNLTQDMPTVSDKVTEALLQTLGNDENVNVRLAAIEALIPYVNQPAVRKGLINSISKQESPLVLLALSELMVALQEKGAVEEFNQILRNNNTPDDVRSQLKSNIDILI</sequence>
<reference evidence="1" key="1">
    <citation type="submission" date="2021-09" db="EMBL/GenBank/DDBJ databases">
        <title>Fulvivirga sp. isolated from coastal sediment.</title>
        <authorList>
            <person name="Yu H."/>
        </authorList>
    </citation>
    <scope>NUCLEOTIDE SEQUENCE</scope>
    <source>
        <strain evidence="1">1062</strain>
    </source>
</reference>
<protein>
    <submittedName>
        <fullName evidence="1">HEAT repeat domain-containing protein</fullName>
    </submittedName>
</protein>
<dbReference type="EMBL" id="JAIXNE010000002">
    <property type="protein sequence ID" value="MCA6075147.1"/>
    <property type="molecule type" value="Genomic_DNA"/>
</dbReference>
<dbReference type="EMBL" id="JAIXNE010000004">
    <property type="protein sequence ID" value="MCA6077452.1"/>
    <property type="molecule type" value="Genomic_DNA"/>
</dbReference>
<proteinExistence type="predicted"/>
<dbReference type="Proteomes" id="UP001139409">
    <property type="component" value="Unassembled WGS sequence"/>
</dbReference>
<gene>
    <name evidence="1" type="ORF">LDX50_09710</name>
    <name evidence="2" type="ORF">LDX50_15680</name>
    <name evidence="3" type="ORF">LDX50_21400</name>
</gene>